<evidence type="ECO:0000256" key="1">
    <source>
        <dbReference type="ARBA" id="ARBA00022448"/>
    </source>
</evidence>
<dbReference type="Proteomes" id="UP000594262">
    <property type="component" value="Unplaced"/>
</dbReference>
<evidence type="ECO:0000256" key="2">
    <source>
        <dbReference type="ARBA" id="ARBA00022982"/>
    </source>
</evidence>
<feature type="compositionally biased region" description="Basic and acidic residues" evidence="3">
    <location>
        <begin position="2170"/>
        <end position="2226"/>
    </location>
</feature>
<dbReference type="OrthoDB" id="10036029at2759"/>
<feature type="compositionally biased region" description="Basic and acidic residues" evidence="3">
    <location>
        <begin position="2232"/>
        <end position="2268"/>
    </location>
</feature>
<feature type="compositionally biased region" description="Basic and acidic residues" evidence="3">
    <location>
        <begin position="837"/>
        <end position="853"/>
    </location>
</feature>
<dbReference type="InterPro" id="IPR026876">
    <property type="entry name" value="Fn3_assoc_repeat"/>
</dbReference>
<dbReference type="InterPro" id="IPR059177">
    <property type="entry name" value="GH29D-like_dom"/>
</dbReference>
<feature type="region of interest" description="Disordered" evidence="3">
    <location>
        <begin position="1953"/>
        <end position="2000"/>
    </location>
</feature>
<evidence type="ECO:0000259" key="4">
    <source>
        <dbReference type="Pfam" id="PF13290"/>
    </source>
</evidence>
<dbReference type="SUPFAM" id="SSF49503">
    <property type="entry name" value="Cupredoxins"/>
    <property type="match status" value="3"/>
</dbReference>
<dbReference type="Pfam" id="PF13290">
    <property type="entry name" value="CHB_HEX_C_1"/>
    <property type="match status" value="1"/>
</dbReference>
<keyword evidence="6" id="KW-1185">Reference proteome</keyword>
<accession>A0A7M5XG39</accession>
<organism evidence="5 6">
    <name type="scientific">Clytia hemisphaerica</name>
    <dbReference type="NCBI Taxonomy" id="252671"/>
    <lineage>
        <taxon>Eukaryota</taxon>
        <taxon>Metazoa</taxon>
        <taxon>Cnidaria</taxon>
        <taxon>Hydrozoa</taxon>
        <taxon>Hydroidolina</taxon>
        <taxon>Leptothecata</taxon>
        <taxon>Obeliida</taxon>
        <taxon>Clytiidae</taxon>
        <taxon>Clytia</taxon>
    </lineage>
</organism>
<proteinExistence type="predicted"/>
<dbReference type="PANTHER" id="PTHR34192">
    <property type="entry name" value="PLASTOCYANIN MAJOR ISOFORM, CHLOROPLASTIC-RELATED"/>
    <property type="match status" value="1"/>
</dbReference>
<dbReference type="Pfam" id="PF13287">
    <property type="entry name" value="Fn3_assoc"/>
    <property type="match status" value="1"/>
</dbReference>
<feature type="compositionally biased region" description="Basic and acidic residues" evidence="3">
    <location>
        <begin position="1860"/>
        <end position="1877"/>
    </location>
</feature>
<keyword evidence="2" id="KW-0249">Electron transport</keyword>
<feature type="domain" description="GH29D-like beta-sandwich" evidence="4">
    <location>
        <begin position="1665"/>
        <end position="1735"/>
    </location>
</feature>
<feature type="region of interest" description="Disordered" evidence="3">
    <location>
        <begin position="833"/>
        <end position="931"/>
    </location>
</feature>
<dbReference type="EnsemblMetazoa" id="CLYHEMT022710.1">
    <property type="protein sequence ID" value="CLYHEMP022710.1"/>
    <property type="gene ID" value="CLYHEMG022710"/>
</dbReference>
<dbReference type="PANTHER" id="PTHR34192:SF10">
    <property type="entry name" value="PLASTOCYANIN MAJOR ISOFORM, CHLOROPLASTIC-RELATED"/>
    <property type="match status" value="1"/>
</dbReference>
<feature type="compositionally biased region" description="Polar residues" evidence="3">
    <location>
        <begin position="2294"/>
        <end position="2312"/>
    </location>
</feature>
<evidence type="ECO:0000313" key="6">
    <source>
        <dbReference type="Proteomes" id="UP000594262"/>
    </source>
</evidence>
<dbReference type="InterPro" id="IPR008972">
    <property type="entry name" value="Cupredoxin"/>
</dbReference>
<feature type="compositionally biased region" description="Basic and acidic residues" evidence="3">
    <location>
        <begin position="1970"/>
        <end position="1996"/>
    </location>
</feature>
<reference evidence="5" key="1">
    <citation type="submission" date="2021-01" db="UniProtKB">
        <authorList>
            <consortium name="EnsemblMetazoa"/>
        </authorList>
    </citation>
    <scope>IDENTIFICATION</scope>
</reference>
<feature type="region of interest" description="Disordered" evidence="3">
    <location>
        <begin position="2170"/>
        <end position="2312"/>
    </location>
</feature>
<feature type="region of interest" description="Disordered" evidence="3">
    <location>
        <begin position="1860"/>
        <end position="1933"/>
    </location>
</feature>
<evidence type="ECO:0000256" key="3">
    <source>
        <dbReference type="SAM" id="MobiDB-lite"/>
    </source>
</evidence>
<name>A0A7M5XG39_9CNID</name>
<keyword evidence="1" id="KW-0813">Transport</keyword>
<feature type="compositionally biased region" description="Acidic residues" evidence="3">
    <location>
        <begin position="1913"/>
        <end position="1927"/>
    </location>
</feature>
<sequence>MKGHTILITEKRFKPEKITLYEGEAITFQLEDVTSEIGHHEVYQVYRDRDSCLRVDGGFASEQPIVSKGTWSQELNLARKYLFKCGDLPLLEVVVNRKPVHVVKVTDGGFNGAVVRLFKGDTVRWTWKNCEEKHNIIERRYCLEHGGYQDYDSRQEAQYSGTYFQTFNVPGIYFFKTQSRNEERAFCVVQVVEKFREHLLDVRDIGFTHALFEINTGDRVWVHWRQSQTNSTTSHSILIKRVCQLGDSNTEKLVIAEDSYPARPAGLFSHLFNDAGIYEILDGERPHLKCVIIVKPIAKQHVVKITNNEFSPALGSVTQGDRIWWTWNGNDLSDDFRLLQVVNEPTSPKGCCQSPEKMFHKILRTVGVFSATLNDFGLETFTSSTLREGNEKQLYCCLVAQPSSTHHEVKLKKNGFFPQSVQAKKGDIVWWKWTGTTNELSGLEQINVSGEHEDSVFDCPIQENTGAYVMRFDQTGTFNFRSIGALGEPHFMAVIVEEKEQVLKVQVSPKGVRPDPVVARTGDIICWMWPKHILSSISEAGLAIKDDDDVFFSNRRCHSQQFLTPGVYHYTCVSLTPHDRNSEFAPDDVWSTVLVDTAITDTIVKNVDPAFYRLDHIHIVKDSDILFTYNKPSVDVWQWSVVCLDDSSLVDIENLFIPNTGRVFSFKQVGTFQVNVVNAKSGKYECVVNVASTEQEAPTPTLVATSKNGGNVREGHTIFLDDQSTDKNVEMYYTTDGSNPIIGEPSTKLYAPQSGIKLNKTGLSFIRAIAKMKGMLPSKPLTSKRFCVMPPDYASTTDVSGDEAPKTKEHLALQKAKEAAVDIEKQRYRLSTVEEVNDSREERSRASNRDGEQPSRPSTVERVQLQKSRASTAERGRPSTIENKTPIYSKVSKPSTAESKPPTRGKNESPVKSRPSTVEGRPKSRPSTMESDIPYVIIKDGTMEKRGKIVSITGTKFVPEYLTLYAGESLTFQLQPDGESLIENKVEQVFVSGQNSYPVTGGFDSGDKIQTTQKWTQEFNCANEYSFSFADHPIFRVVVKPKPVVDAVVTDNGFTKSLIRVYKGDNIRWTWSNCITQHSIERVEYCLKHAGYVPVYTTEKTINNPSKTGSHIETFTEPGVFYYHTQKTNSNGETELDTCVVQVLKKKQEILIELKENFAQRFYECQAGERVWIQWRSSLKTPTVHSTAIKKINILKTIGQTEQTVVSTNDNESTPSGVMSLMFQEAGVYEVFDEEHPVARCVVLVKPTKQQHEVRITKAAFLPALGSVNHGDRIWFTWRENDLQQSFTLSKVQENILDEEQGQSNNSSTQCCQQNSNFLKTVTKAGVYSCVMSNFGVETFKSSLTENEEPLLWCCIISQPVAKHHEIKLKDGEFVPDAIHISRSDFLWFKWSSTKDVHSIKELRISKDAVQKLSLQCPIQPGFGACVNQFNQPGTYVIKGVGSEDQVLLTVIVGNEVNLRKLQVKKKRVIDDPVVCTNKDIVCWMWPKGVASSIDVFHEEKEESEDVENTLFSSRRCYGQTFNKQGVHHFNCSSFVTNVSERGDYPLGGIWSSVLVDNLEEKHILPLLQIKSKKATLNINKGQDILFAYSTSREDSWTWTVTSNGQVLNFPNIFLPHAGRLFYFSNTGVYHVNIKSKNSSFESTINVVESGKQTQAPSIAPGYMEGGSVELGHVISLSHPSKDVEILYTTDGTQPNVASPNTKAYKFNEGIPLFCGGIQFIRAIAMVHGELPSPIFTSSRYYVLPPTTPEGSPEPNDVTSSIIDDTESILLTNEEDQPPKRHMKQISVEQKLSDEEGVTPLETSDITEVSDVEETKFVTMVTKEMQNGSKDVVVTKSSHPERRAGKEETTVIEKTIILEPKDQSKESENEDKIETKIQTETSVTLIDEEFKTQEGENNMLSEKEDEEMKPNKEEEEVIEPTGDENEVEGASIVSSVEKTTVVVVEEAQAVNVKPNEGNIGEEGTPVLSQKEAEPMDDDQTHEKADTAVKEEEKVADAVDPVVLEGEQIGDQVYQQVPTSSDEVIAEEKETTVLEDSKSVIEGEQTEGKPELENVVGIVAPVVKQENIIVDQQLKDSAPIVDEEVHIAQKVAETESTPAEDNTQVTEWQKKRFDLTPKRQQFMKEDEQRLQEDEIKQEQVVLWQLHRDELSPRRSVFFKEEQEKVSKEVAEKQAADAEKQTIDNEKEEVFRNEQEKEDGNLVEKKAANVEEKEKEPESAVRISEEPKTVNVEKTNDKVVDQFSNEPDKAVHQKIVEIETANDQKNDEVPSKAGAASDHVDGESKLNPKNKEVTPVNENPVETIQSTNDSENTA</sequence>
<feature type="compositionally biased region" description="Basic and acidic residues" evidence="3">
    <location>
        <begin position="2276"/>
        <end position="2290"/>
    </location>
</feature>
<protein>
    <recommendedName>
        <fullName evidence="4">GH29D-like beta-sandwich domain-containing protein</fullName>
    </recommendedName>
</protein>
<dbReference type="Gene3D" id="2.60.40.420">
    <property type="entry name" value="Cupredoxins - blue copper proteins"/>
    <property type="match status" value="2"/>
</dbReference>
<evidence type="ECO:0000313" key="5">
    <source>
        <dbReference type="EnsemblMetazoa" id="CLYHEMP022710.1"/>
    </source>
</evidence>